<dbReference type="Gene3D" id="1.10.600.10">
    <property type="entry name" value="Farnesyl Diphosphate Synthase"/>
    <property type="match status" value="1"/>
</dbReference>
<name>A0ABU1PSR4_9PSEU</name>
<dbReference type="Pfam" id="PF19086">
    <property type="entry name" value="Terpene_syn_C_2"/>
    <property type="match status" value="1"/>
</dbReference>
<proteinExistence type="predicted"/>
<organism evidence="1 2">
    <name type="scientific">Saccharothrix longispora</name>
    <dbReference type="NCBI Taxonomy" id="33920"/>
    <lineage>
        <taxon>Bacteria</taxon>
        <taxon>Bacillati</taxon>
        <taxon>Actinomycetota</taxon>
        <taxon>Actinomycetes</taxon>
        <taxon>Pseudonocardiales</taxon>
        <taxon>Pseudonocardiaceae</taxon>
        <taxon>Saccharothrix</taxon>
    </lineage>
</organism>
<dbReference type="Proteomes" id="UP001268819">
    <property type="component" value="Unassembled WGS sequence"/>
</dbReference>
<protein>
    <submittedName>
        <fullName evidence="1">Epi-isozizaene synthase</fullName>
        <ecNumber evidence="1">4.2.3.37</ecNumber>
    </submittedName>
</protein>
<evidence type="ECO:0000313" key="1">
    <source>
        <dbReference type="EMBL" id="MDR6593686.1"/>
    </source>
</evidence>
<evidence type="ECO:0000313" key="2">
    <source>
        <dbReference type="Proteomes" id="UP001268819"/>
    </source>
</evidence>
<accession>A0ABU1PSR4</accession>
<dbReference type="EMBL" id="JAVDSG010000001">
    <property type="protein sequence ID" value="MDR6593686.1"/>
    <property type="molecule type" value="Genomic_DNA"/>
</dbReference>
<dbReference type="EC" id="4.2.3.37" evidence="1"/>
<keyword evidence="2" id="KW-1185">Reference proteome</keyword>
<dbReference type="RefSeq" id="WP_310306606.1">
    <property type="nucleotide sequence ID" value="NZ_BAAAXB010000001.1"/>
</dbReference>
<gene>
    <name evidence="1" type="ORF">J2S66_002070</name>
</gene>
<comment type="caution">
    <text evidence="1">The sequence shown here is derived from an EMBL/GenBank/DDBJ whole genome shotgun (WGS) entry which is preliminary data.</text>
</comment>
<dbReference type="SUPFAM" id="SSF48576">
    <property type="entry name" value="Terpenoid synthases"/>
    <property type="match status" value="1"/>
</dbReference>
<dbReference type="InterPro" id="IPR008949">
    <property type="entry name" value="Isoprenoid_synthase_dom_sf"/>
</dbReference>
<dbReference type="GO" id="GO:0052680">
    <property type="term" value="F:epi-isozizaene synthase activity"/>
    <property type="evidence" value="ECO:0007669"/>
    <property type="project" value="UniProtKB-EC"/>
</dbReference>
<keyword evidence="1" id="KW-0456">Lyase</keyword>
<reference evidence="1 2" key="1">
    <citation type="submission" date="2023-07" db="EMBL/GenBank/DDBJ databases">
        <title>Sequencing the genomes of 1000 actinobacteria strains.</title>
        <authorList>
            <person name="Klenk H.-P."/>
        </authorList>
    </citation>
    <scope>NUCLEOTIDE SEQUENCE [LARGE SCALE GENOMIC DNA]</scope>
    <source>
        <strain evidence="1 2">DSM 43749</strain>
    </source>
</reference>
<sequence>MRKAIGVTRVEDLRDSAMRSFGIDDSQIPTSRARFTAEAHENVKEWASRFGLISGPDQLRAFDDLAYTALFARGCPHATLEDLTLFSQWFAVLFFLDDQQDIAVFTGRSGSFAALQDELGDILLQGGTGANEDGIGLPAAVADLCRRTRPVVSDRWWNRFTAHAESVFAAQRAENRHRLEGTVPSVGEFITMRREASTVEICFDLIEACERGRFPNAVRYSPAARDYVAALNDFTTWTNDLFGVERDAANADPNNYVLVRQHADGCDRQHAVKTATEDVRRLFGTLAELRRRVEDTAFALGFDEEVRGGVRRVLDGWYAWAVHVPLSYLAENSRLIKMDEVPSGTPPRFTEDVLPDGRVVERTP</sequence>